<dbReference type="InterPro" id="IPR015882">
    <property type="entry name" value="HEX_bac_N"/>
</dbReference>
<evidence type="ECO:0000259" key="8">
    <source>
        <dbReference type="Pfam" id="PF02838"/>
    </source>
</evidence>
<dbReference type="SUPFAM" id="SSF55545">
    <property type="entry name" value="beta-N-acetylhexosaminidase-like domain"/>
    <property type="match status" value="1"/>
</dbReference>
<evidence type="ECO:0000313" key="10">
    <source>
        <dbReference type="Proteomes" id="UP000004892"/>
    </source>
</evidence>
<dbReference type="Pfam" id="PF02838">
    <property type="entry name" value="Glyco_hydro_20b"/>
    <property type="match status" value="1"/>
</dbReference>
<feature type="active site" description="Proton donor" evidence="6">
    <location>
        <position position="346"/>
    </location>
</feature>
<dbReference type="EMBL" id="ADMC01000017">
    <property type="protein sequence ID" value="EHP48784.1"/>
    <property type="molecule type" value="Genomic_DNA"/>
</dbReference>
<reference evidence="9 10" key="1">
    <citation type="submission" date="2012-01" db="EMBL/GenBank/DDBJ databases">
        <title>The Genome Sequence of Odoribacter laneus YIT 12061.</title>
        <authorList>
            <consortium name="The Broad Institute Genome Sequencing Platform"/>
            <person name="Earl A."/>
            <person name="Ward D."/>
            <person name="Feldgarden M."/>
            <person name="Gevers D."/>
            <person name="Morotomi M."/>
            <person name="Young S.K."/>
            <person name="Zeng Q."/>
            <person name="Gargeya S."/>
            <person name="Fitzgerald M."/>
            <person name="Haas B."/>
            <person name="Abouelleil A."/>
            <person name="Alvarado L."/>
            <person name="Arachchi H.M."/>
            <person name="Berlin A."/>
            <person name="Chapman S.B."/>
            <person name="Gearin G."/>
            <person name="Goldberg J."/>
            <person name="Griggs A."/>
            <person name="Gujja S."/>
            <person name="Hansen M."/>
            <person name="Heiman D."/>
            <person name="Howarth C."/>
            <person name="Larimer J."/>
            <person name="Lui A."/>
            <person name="MacDonald P.J.P."/>
            <person name="McCowen C."/>
            <person name="Montmayeur A."/>
            <person name="Murphy C."/>
            <person name="Neiman D."/>
            <person name="Pearson M."/>
            <person name="Priest M."/>
            <person name="Roberts A."/>
            <person name="Saif S."/>
            <person name="Shea T."/>
            <person name="Sisk P."/>
            <person name="Stolte C."/>
            <person name="Sykes S."/>
            <person name="Wortman J."/>
            <person name="Nusbaum C."/>
            <person name="Birren B."/>
        </authorList>
    </citation>
    <scope>NUCLEOTIDE SEQUENCE [LARGE SCALE GENOMIC DNA]</scope>
    <source>
        <strain evidence="9 10">YIT 12061</strain>
    </source>
</reference>
<evidence type="ECO:0000256" key="1">
    <source>
        <dbReference type="ARBA" id="ARBA00001231"/>
    </source>
</evidence>
<dbReference type="CDD" id="cd06563">
    <property type="entry name" value="GH20_chitobiase-like"/>
    <property type="match status" value="1"/>
</dbReference>
<evidence type="ECO:0000256" key="5">
    <source>
        <dbReference type="ARBA" id="ARBA00023295"/>
    </source>
</evidence>
<keyword evidence="5" id="KW-0326">Glycosidase</keyword>
<dbReference type="eggNOG" id="COG3525">
    <property type="taxonomic scope" value="Bacteria"/>
</dbReference>
<accession>H1DFW1</accession>
<gene>
    <name evidence="9" type="ORF">HMPREF9449_01147</name>
</gene>
<proteinExistence type="inferred from homology"/>
<dbReference type="InterPro" id="IPR025705">
    <property type="entry name" value="Beta_hexosaminidase_sua/sub"/>
</dbReference>
<comment type="caution">
    <text evidence="9">The sequence shown here is derived from an EMBL/GenBank/DDBJ whole genome shotgun (WGS) entry which is preliminary data.</text>
</comment>
<sequence length="632" mass="72243">MGKICFTSIRKIILFGLIAGYMPLGAVAEVSDRNLGIIPAPLSVKVHSGYFQITNVKKAAILYETEADLANARLFQEYLCRNFGLDLPVTDRAKKKYQETICFQSSGTQEMGAEAYHLLVTPSRIEIRGKEAGGFYGLQSLMQMCSVASGKGKMQIPCAEIDDAPRFVYRGIMQEVGYHIFPVEFIKRQIDLLAKYKLNVYHWHLTEDHGWRIEIKKYPKLMEVGAYRAQTCVSNYDEEMTGGDGIPYGGYYTQEEVKDIVAYAQARHVAIIPEIELPGHSLAALASYPHLACGDQPGPFRVAEWWGIYEDVYCAGKEETFRFLEDVLTEVMELFPGKYIHIGGDECPKERWKKCAYCQKRIKEEGLKDEFELQSYFVKRIEKFVNEKGREIIGWDEILEGGLAPRATVMNWRDTSEGIKAARQHHDVIMAPNAFLYFDYIQGDRAQEPLAIGWGYNPTERVYVYEPVPEQLAPEHRPYIIGVEAPLWTEHIDTYRKAEYMLFPRLMALSEIAWSVPEVKDLKNFKEERLPVHLAWLDTTGIIYRVPEPIGMERDTLYGAEFTVSLKVPVEGGKIYYNFEGQPARETDYLYEKPFRIIVPEGQKRELKAITVAPSGKRSTTATTIFIHQKSK</sequence>
<dbReference type="SUPFAM" id="SSF51445">
    <property type="entry name" value="(Trans)glycosidases"/>
    <property type="match status" value="1"/>
</dbReference>
<evidence type="ECO:0000256" key="6">
    <source>
        <dbReference type="PIRSR" id="PIRSR625705-1"/>
    </source>
</evidence>
<evidence type="ECO:0000256" key="2">
    <source>
        <dbReference type="ARBA" id="ARBA00006285"/>
    </source>
</evidence>
<dbReference type="InterPro" id="IPR029018">
    <property type="entry name" value="Hex-like_dom2"/>
</dbReference>
<dbReference type="Gene3D" id="3.30.379.10">
    <property type="entry name" value="Chitobiase/beta-hexosaminidase domain 2-like"/>
    <property type="match status" value="1"/>
</dbReference>
<dbReference type="STRING" id="742817.HMPREF9449_01147"/>
<dbReference type="RefSeq" id="WP_009136295.1">
    <property type="nucleotide sequence ID" value="NZ_JH594596.1"/>
</dbReference>
<dbReference type="PANTHER" id="PTHR22600:SF57">
    <property type="entry name" value="BETA-N-ACETYLHEXOSAMINIDASE"/>
    <property type="match status" value="1"/>
</dbReference>
<dbReference type="Gene3D" id="3.20.20.80">
    <property type="entry name" value="Glycosidases"/>
    <property type="match status" value="1"/>
</dbReference>
<evidence type="ECO:0000256" key="3">
    <source>
        <dbReference type="ARBA" id="ARBA00012663"/>
    </source>
</evidence>
<dbReference type="EC" id="3.2.1.52" evidence="3"/>
<dbReference type="HOGENOM" id="CLU_007082_5_1_10"/>
<dbReference type="InterPro" id="IPR017853">
    <property type="entry name" value="GH"/>
</dbReference>
<dbReference type="AlphaFoldDB" id="H1DFW1"/>
<dbReference type="GO" id="GO:0004563">
    <property type="term" value="F:beta-N-acetylhexosaminidase activity"/>
    <property type="evidence" value="ECO:0007669"/>
    <property type="project" value="UniProtKB-EC"/>
</dbReference>
<keyword evidence="10" id="KW-1185">Reference proteome</keyword>
<dbReference type="Proteomes" id="UP000004892">
    <property type="component" value="Unassembled WGS sequence"/>
</dbReference>
<dbReference type="PRINTS" id="PR00738">
    <property type="entry name" value="GLHYDRLASE20"/>
</dbReference>
<dbReference type="PATRIC" id="fig|742817.3.peg.1217"/>
<keyword evidence="4" id="KW-0378">Hydrolase</keyword>
<feature type="domain" description="Beta-hexosaminidase bacterial type N-terminal" evidence="8">
    <location>
        <begin position="36"/>
        <end position="164"/>
    </location>
</feature>
<evidence type="ECO:0000256" key="4">
    <source>
        <dbReference type="ARBA" id="ARBA00022801"/>
    </source>
</evidence>
<evidence type="ECO:0000259" key="7">
    <source>
        <dbReference type="Pfam" id="PF00728"/>
    </source>
</evidence>
<dbReference type="GO" id="GO:0005975">
    <property type="term" value="P:carbohydrate metabolic process"/>
    <property type="evidence" value="ECO:0007669"/>
    <property type="project" value="InterPro"/>
</dbReference>
<protein>
    <recommendedName>
        <fullName evidence="3">beta-N-acetylhexosaminidase</fullName>
        <ecNumber evidence="3">3.2.1.52</ecNumber>
    </recommendedName>
</protein>
<dbReference type="GO" id="GO:0016020">
    <property type="term" value="C:membrane"/>
    <property type="evidence" value="ECO:0007669"/>
    <property type="project" value="TreeGrafter"/>
</dbReference>
<feature type="domain" description="Glycoside hydrolase family 20 catalytic" evidence="7">
    <location>
        <begin position="167"/>
        <end position="515"/>
    </location>
</feature>
<name>H1DFW1_9BACT</name>
<comment type="similarity">
    <text evidence="2">Belongs to the glycosyl hydrolase 20 family.</text>
</comment>
<dbReference type="PANTHER" id="PTHR22600">
    <property type="entry name" value="BETA-HEXOSAMINIDASE"/>
    <property type="match status" value="1"/>
</dbReference>
<dbReference type="GO" id="GO:0030203">
    <property type="term" value="P:glycosaminoglycan metabolic process"/>
    <property type="evidence" value="ECO:0007669"/>
    <property type="project" value="TreeGrafter"/>
</dbReference>
<dbReference type="InterPro" id="IPR015883">
    <property type="entry name" value="Glyco_hydro_20_cat"/>
</dbReference>
<comment type="catalytic activity">
    <reaction evidence="1">
        <text>Hydrolysis of terminal non-reducing N-acetyl-D-hexosamine residues in N-acetyl-beta-D-hexosaminides.</text>
        <dbReference type="EC" id="3.2.1.52"/>
    </reaction>
</comment>
<evidence type="ECO:0000313" key="9">
    <source>
        <dbReference type="EMBL" id="EHP48784.1"/>
    </source>
</evidence>
<dbReference type="Pfam" id="PF00728">
    <property type="entry name" value="Glyco_hydro_20"/>
    <property type="match status" value="1"/>
</dbReference>
<organism evidence="9 10">
    <name type="scientific">Odoribacter laneus YIT 12061</name>
    <dbReference type="NCBI Taxonomy" id="742817"/>
    <lineage>
        <taxon>Bacteria</taxon>
        <taxon>Pseudomonadati</taxon>
        <taxon>Bacteroidota</taxon>
        <taxon>Bacteroidia</taxon>
        <taxon>Bacteroidales</taxon>
        <taxon>Odoribacteraceae</taxon>
        <taxon>Odoribacter</taxon>
    </lineage>
</organism>
<dbReference type="GeneID" id="98068734"/>